<evidence type="ECO:0000313" key="13">
    <source>
        <dbReference type="Proteomes" id="UP000326331"/>
    </source>
</evidence>
<feature type="active site" description="Proton acceptor" evidence="11">
    <location>
        <position position="311"/>
    </location>
</feature>
<comment type="similarity">
    <text evidence="3 11">Belongs to the CobT family.</text>
</comment>
<comment type="catalytic activity">
    <reaction evidence="10 11">
        <text>5,6-dimethylbenzimidazole + nicotinate beta-D-ribonucleotide = alpha-ribazole 5'-phosphate + nicotinate + H(+)</text>
        <dbReference type="Rhea" id="RHEA:11196"/>
        <dbReference type="ChEBI" id="CHEBI:15378"/>
        <dbReference type="ChEBI" id="CHEBI:15890"/>
        <dbReference type="ChEBI" id="CHEBI:32544"/>
        <dbReference type="ChEBI" id="CHEBI:57502"/>
        <dbReference type="ChEBI" id="CHEBI:57918"/>
        <dbReference type="EC" id="2.4.2.21"/>
    </reaction>
</comment>
<evidence type="ECO:0000256" key="1">
    <source>
        <dbReference type="ARBA" id="ARBA00002197"/>
    </source>
</evidence>
<keyword evidence="6 11" id="KW-0169">Cobalamin biosynthesis</keyword>
<evidence type="ECO:0000256" key="6">
    <source>
        <dbReference type="ARBA" id="ARBA00022573"/>
    </source>
</evidence>
<evidence type="ECO:0000256" key="4">
    <source>
        <dbReference type="ARBA" id="ARBA00011991"/>
    </source>
</evidence>
<comment type="function">
    <text evidence="1 11">Catalyzes the synthesis of alpha-ribazole-5'-phosphate from nicotinate mononucleotide (NAMN) and 5,6-dimethylbenzimidazole (DMB).</text>
</comment>
<reference evidence="12 13" key="1">
    <citation type="submission" date="2019-10" db="EMBL/GenBank/DDBJ databases">
        <title>Thermopilla bonchosmolovskayae gen. nov., sp. nov., a moderately thermophilic Chloroflexi bacterium from a Chukotka hot spring (Arctic, Russia), representing a novel classis Thermopillaia, which include previously uncultivated lineage OLB14.</title>
        <authorList>
            <person name="Kochetkova T.V."/>
            <person name="Zayulina K.S."/>
            <person name="Zhigarkov V.S."/>
            <person name="Minaev N.V."/>
            <person name="Novikov A."/>
            <person name="Toshchakov S.V."/>
            <person name="Elcheninov A.G."/>
            <person name="Kublanov I.V."/>
        </authorList>
    </citation>
    <scope>NUCLEOTIDE SEQUENCE [LARGE SCALE GENOMIC DNA]</scope>
    <source>
        <strain evidence="12 13">3753O</strain>
    </source>
</reference>
<dbReference type="Pfam" id="PF02277">
    <property type="entry name" value="DBI_PRT"/>
    <property type="match status" value="1"/>
</dbReference>
<dbReference type="InterPro" id="IPR036087">
    <property type="entry name" value="Nict_dMeBzImd_PRibTrfase_sf"/>
</dbReference>
<evidence type="ECO:0000256" key="10">
    <source>
        <dbReference type="ARBA" id="ARBA00047340"/>
    </source>
</evidence>
<keyword evidence="8 11" id="KW-0808">Transferase</keyword>
<dbReference type="Gene3D" id="1.10.1610.10">
    <property type="match status" value="1"/>
</dbReference>
<dbReference type="Proteomes" id="UP000326331">
    <property type="component" value="Chromosome"/>
</dbReference>
<dbReference type="InterPro" id="IPR003200">
    <property type="entry name" value="Nict_dMeBzImd_PRibTrfase"/>
</dbReference>
<dbReference type="GO" id="GO:0008939">
    <property type="term" value="F:nicotinate-nucleotide-dimethylbenzimidazole phosphoribosyltransferase activity"/>
    <property type="evidence" value="ECO:0007669"/>
    <property type="project" value="UniProtKB-EC"/>
</dbReference>
<dbReference type="InterPro" id="IPR023195">
    <property type="entry name" value="Nict_dMeBzImd_PRibTrfase_N"/>
</dbReference>
<dbReference type="NCBIfam" id="TIGR03160">
    <property type="entry name" value="cobT_DBIPRT"/>
    <property type="match status" value="1"/>
</dbReference>
<dbReference type="InterPro" id="IPR017846">
    <property type="entry name" value="Nict_dMeBzImd_PRibTrfase_bact"/>
</dbReference>
<evidence type="ECO:0000256" key="8">
    <source>
        <dbReference type="ARBA" id="ARBA00022679"/>
    </source>
</evidence>
<dbReference type="EC" id="2.4.2.21" evidence="4 11"/>
<sequence>MRIDIPEFDQAAADAAQHRLDRLTKPQESLGRLEELAVRLAGMTGNPRCRFERRTVVVMAADHGVTEEAVSAFPQEVTAQMVANFAAGGAGINVLARQARAQVVVVDMGVRTAPTATGVLDRRLGPGTRNMTREPAMTRAQAEAAVATGRELAAQLAAGGTSIVLTGEMGIGNTTAASAVTAALTGRPAAEVTGRGTGLDDGALAHKIAVVERALTLHRPDPADPIGVLSAVGGFEIAGLAGLVLGAAERRIPVILDGFITGSAALAACAMAPGAREYLIASHRSVEPGHGVLLGALGLEPLLDLRLRLGEGTGAALALQLVDAAVAVRDEMAEFAEAGVSERLDG</sequence>
<evidence type="ECO:0000256" key="9">
    <source>
        <dbReference type="ARBA" id="ARBA00030686"/>
    </source>
</evidence>
<protein>
    <recommendedName>
        <fullName evidence="5 11">Nicotinate-nucleotide--dimethylbenzimidazole phosphoribosyltransferase</fullName>
        <shortName evidence="11">NN:DBI PRT</shortName>
        <ecNumber evidence="4 11">2.4.2.21</ecNumber>
    </recommendedName>
    <alternativeName>
        <fullName evidence="9 11">N(1)-alpha-phosphoribosyltransferase</fullName>
    </alternativeName>
</protein>
<evidence type="ECO:0000256" key="11">
    <source>
        <dbReference type="HAMAP-Rule" id="MF_00230"/>
    </source>
</evidence>
<organism evidence="12 13">
    <name type="scientific">Tepidiforma bonchosmolovskayae</name>
    <dbReference type="NCBI Taxonomy" id="2601677"/>
    <lineage>
        <taxon>Bacteria</taxon>
        <taxon>Bacillati</taxon>
        <taxon>Chloroflexota</taxon>
        <taxon>Tepidiformia</taxon>
        <taxon>Tepidiformales</taxon>
        <taxon>Tepidiformaceae</taxon>
        <taxon>Tepidiforma</taxon>
    </lineage>
</organism>
<dbReference type="HAMAP" id="MF_00230">
    <property type="entry name" value="CobT"/>
    <property type="match status" value="1"/>
</dbReference>
<evidence type="ECO:0000313" key="12">
    <source>
        <dbReference type="EMBL" id="QFG03802.1"/>
    </source>
</evidence>
<evidence type="ECO:0000256" key="5">
    <source>
        <dbReference type="ARBA" id="ARBA00015486"/>
    </source>
</evidence>
<dbReference type="NCBIfam" id="NF000996">
    <property type="entry name" value="PRK00105.1"/>
    <property type="match status" value="1"/>
</dbReference>
<proteinExistence type="inferred from homology"/>
<evidence type="ECO:0000256" key="7">
    <source>
        <dbReference type="ARBA" id="ARBA00022676"/>
    </source>
</evidence>
<dbReference type="SUPFAM" id="SSF52733">
    <property type="entry name" value="Nicotinate mononucleotide:5,6-dimethylbenzimidazole phosphoribosyltransferase (CobT)"/>
    <property type="match status" value="1"/>
</dbReference>
<keyword evidence="13" id="KW-1185">Reference proteome</keyword>
<evidence type="ECO:0000256" key="2">
    <source>
        <dbReference type="ARBA" id="ARBA00005049"/>
    </source>
</evidence>
<dbReference type="Gene3D" id="3.40.50.10210">
    <property type="match status" value="1"/>
</dbReference>
<comment type="pathway">
    <text evidence="2 11">Nucleoside biosynthesis; alpha-ribazole biosynthesis; alpha-ribazole from 5,6-dimethylbenzimidazole: step 1/2.</text>
</comment>
<dbReference type="EMBL" id="CP042829">
    <property type="protein sequence ID" value="QFG03802.1"/>
    <property type="molecule type" value="Genomic_DNA"/>
</dbReference>
<dbReference type="PANTHER" id="PTHR43463:SF1">
    <property type="entry name" value="NICOTINATE-NUCLEOTIDE--DIMETHYLBENZIMIDAZOLE PHOSPHORIBOSYLTRANSFERASE"/>
    <property type="match status" value="1"/>
</dbReference>
<evidence type="ECO:0000256" key="3">
    <source>
        <dbReference type="ARBA" id="ARBA00007110"/>
    </source>
</evidence>
<gene>
    <name evidence="11 12" type="primary">cobT</name>
    <name evidence="12" type="ORF">Tbon_11025</name>
</gene>
<name>A0ABX6C3I7_9CHLR</name>
<accession>A0ABX6C3I7</accession>
<dbReference type="PANTHER" id="PTHR43463">
    <property type="entry name" value="NICOTINATE-NUCLEOTIDE--DIMETHYLBENZIMIDAZOLE PHOSPHORIBOSYLTRANSFERASE"/>
    <property type="match status" value="1"/>
</dbReference>
<dbReference type="RefSeq" id="WP_158067751.1">
    <property type="nucleotide sequence ID" value="NZ_CP042829.1"/>
</dbReference>
<dbReference type="CDD" id="cd02439">
    <property type="entry name" value="DMB-PRT_CobT"/>
    <property type="match status" value="1"/>
</dbReference>
<keyword evidence="7 11" id="KW-0328">Glycosyltransferase</keyword>